<sequence>MDPALLRNDSSQAQVDGSPDLSKLPLPGSAAFKNGRVQTVTPRIDVEPVYTLLRAALGERFSEYKTALSQFVLGKLNQSELAGLLSPLLSPAPSVALPNTTTLVSTLHLHNTLTTSLYANLFRDPPTDPIAPFVLATDSPSAHGAKSSAGAGDKAEERLRREVMALTARDRRRIKGVRDEPGVVRTEAGLGEVLEYRTALAAKLNTGSGDATNGGVAQNGSGAAAAGGGGGGGGLSKTNWDLEIRRRYNMPLAAETLEFPGKNDIQARIEPICYEEEVKGGVALGMLGQCAELVETAVEMYVKEMLGSLFATARVNGEALVCTSKYKRQLAREEEAADRGEIVKNQAGYLPVEVEAMGRREPLNMDDVRMAIRLNEGRWCDPFAAARVMLEAGLDTLQEDRMVGVEQGLDGAVNGVKDDHDHHMEEAMAIDELGWQGASDQDRNALFSALDGLLAVAN</sequence>
<organism evidence="1 2">
    <name type="scientific">Zalaria obscura</name>
    <dbReference type="NCBI Taxonomy" id="2024903"/>
    <lineage>
        <taxon>Eukaryota</taxon>
        <taxon>Fungi</taxon>
        <taxon>Dikarya</taxon>
        <taxon>Ascomycota</taxon>
        <taxon>Pezizomycotina</taxon>
        <taxon>Dothideomycetes</taxon>
        <taxon>Dothideomycetidae</taxon>
        <taxon>Dothideales</taxon>
        <taxon>Zalariaceae</taxon>
        <taxon>Zalaria</taxon>
    </lineage>
</organism>
<gene>
    <name evidence="1" type="ORF">M8818_004333</name>
</gene>
<proteinExistence type="predicted"/>
<name>A0ACC3SAT4_9PEZI</name>
<evidence type="ECO:0000313" key="1">
    <source>
        <dbReference type="EMBL" id="KAK8206500.1"/>
    </source>
</evidence>
<reference evidence="1" key="1">
    <citation type="submission" date="2024-02" db="EMBL/GenBank/DDBJ databases">
        <title>Metagenome Assembled Genome of Zalaria obscura JY119.</title>
        <authorList>
            <person name="Vighnesh L."/>
            <person name="Jagadeeshwari U."/>
            <person name="Venkata Ramana C."/>
            <person name="Sasikala C."/>
        </authorList>
    </citation>
    <scope>NUCLEOTIDE SEQUENCE</scope>
    <source>
        <strain evidence="1">JY119</strain>
    </source>
</reference>
<dbReference type="EMBL" id="JAMKPW020000022">
    <property type="protein sequence ID" value="KAK8206500.1"/>
    <property type="molecule type" value="Genomic_DNA"/>
</dbReference>
<comment type="caution">
    <text evidence="1">The sequence shown here is derived from an EMBL/GenBank/DDBJ whole genome shotgun (WGS) entry which is preliminary data.</text>
</comment>
<dbReference type="Proteomes" id="UP001320706">
    <property type="component" value="Unassembled WGS sequence"/>
</dbReference>
<accession>A0ACC3SAT4</accession>
<protein>
    <submittedName>
        <fullName evidence="1">Uncharacterized protein</fullName>
    </submittedName>
</protein>
<keyword evidence="2" id="KW-1185">Reference proteome</keyword>
<evidence type="ECO:0000313" key="2">
    <source>
        <dbReference type="Proteomes" id="UP001320706"/>
    </source>
</evidence>